<gene>
    <name evidence="2" type="ORF">PCOR1329_LOCUS43996</name>
</gene>
<dbReference type="EMBL" id="CAUYUJ010015285">
    <property type="protein sequence ID" value="CAK0852011.1"/>
    <property type="molecule type" value="Genomic_DNA"/>
</dbReference>
<name>A0ABN9U0L2_9DINO</name>
<dbReference type="Proteomes" id="UP001189429">
    <property type="component" value="Unassembled WGS sequence"/>
</dbReference>
<feature type="region of interest" description="Disordered" evidence="1">
    <location>
        <begin position="1"/>
        <end position="47"/>
    </location>
</feature>
<evidence type="ECO:0000313" key="3">
    <source>
        <dbReference type="Proteomes" id="UP001189429"/>
    </source>
</evidence>
<evidence type="ECO:0000313" key="2">
    <source>
        <dbReference type="EMBL" id="CAK0852011.1"/>
    </source>
</evidence>
<comment type="caution">
    <text evidence="2">The sequence shown here is derived from an EMBL/GenBank/DDBJ whole genome shotgun (WGS) entry which is preliminary data.</text>
</comment>
<sequence length="121" mass="13202">ALFWGSAPSEFEFGHIAPRPPRRPCAESQRPRPTAAPLGAPPLRRRDTEKARCRFYTTVCDSSKENGTVAIPAVASEGARNCKTGPCETARQGWERRTSQSARGELVRGRACCTCAPREAT</sequence>
<proteinExistence type="predicted"/>
<keyword evidence="3" id="KW-1185">Reference proteome</keyword>
<feature type="non-terminal residue" evidence="2">
    <location>
        <position position="1"/>
    </location>
</feature>
<accession>A0ABN9U0L2</accession>
<organism evidence="2 3">
    <name type="scientific">Prorocentrum cordatum</name>
    <dbReference type="NCBI Taxonomy" id="2364126"/>
    <lineage>
        <taxon>Eukaryota</taxon>
        <taxon>Sar</taxon>
        <taxon>Alveolata</taxon>
        <taxon>Dinophyceae</taxon>
        <taxon>Prorocentrales</taxon>
        <taxon>Prorocentraceae</taxon>
        <taxon>Prorocentrum</taxon>
    </lineage>
</organism>
<protein>
    <submittedName>
        <fullName evidence="2">Uncharacterized protein</fullName>
    </submittedName>
</protein>
<evidence type="ECO:0000256" key="1">
    <source>
        <dbReference type="SAM" id="MobiDB-lite"/>
    </source>
</evidence>
<reference evidence="2" key="1">
    <citation type="submission" date="2023-10" db="EMBL/GenBank/DDBJ databases">
        <authorList>
            <person name="Chen Y."/>
            <person name="Shah S."/>
            <person name="Dougan E. K."/>
            <person name="Thang M."/>
            <person name="Chan C."/>
        </authorList>
    </citation>
    <scope>NUCLEOTIDE SEQUENCE [LARGE SCALE GENOMIC DNA]</scope>
</reference>